<sequence length="457" mass="51406">MIYPASFLAKRHVTWHISSFTKLSNTLGCLRSIPYGGSEASYNTRAGLAVLNRTSRIPLLRTLDIQKLRSKNRSVFNLSLKHRVNLRILSLRTEIAIFYNRRASDPLHRQFPFETIGAFYYHPPPPDTPLSAWPEVAGIRFRIMHHLVQFDDGEDLKLPNGDVWQITLGKLLTVPEWKPLLEKLRMEKLLKKGVIAALQKSEMLKENMLPDYIRVIRALDPRKMQSSGQDVYDLSGMLGPTFHIPSRQESNPPGNPTLPDGGTLPGISVCIIRYHGILRSDDRIFPPGTVGSLYYHRPSREAVAGSIRFRLMSDVSQFDDGKDLMLPTGKVWQILLYRLVNRAGWKPLLQKLEDENLVDEGVIAGLTSKRESVVHTLDPRKMQLSGQEVFNLSGYYVLPFTSYQITRPHPITQSASFTTINLSTMTTGDSLLAPSGHCITIRRHLTTSTLGASGSAL</sequence>
<reference evidence="1" key="1">
    <citation type="submission" date="2020-11" db="EMBL/GenBank/DDBJ databases">
        <authorList>
            <consortium name="DOE Joint Genome Institute"/>
            <person name="Ahrendt S."/>
            <person name="Riley R."/>
            <person name="Andreopoulos W."/>
            <person name="LaButti K."/>
            <person name="Pangilinan J."/>
            <person name="Ruiz-duenas F.J."/>
            <person name="Barrasa J.M."/>
            <person name="Sanchez-Garcia M."/>
            <person name="Camarero S."/>
            <person name="Miyauchi S."/>
            <person name="Serrano A."/>
            <person name="Linde D."/>
            <person name="Babiker R."/>
            <person name="Drula E."/>
            <person name="Ayuso-Fernandez I."/>
            <person name="Pacheco R."/>
            <person name="Padilla G."/>
            <person name="Ferreira P."/>
            <person name="Barriuso J."/>
            <person name="Kellner H."/>
            <person name="Castanera R."/>
            <person name="Alfaro M."/>
            <person name="Ramirez L."/>
            <person name="Pisabarro A.G."/>
            <person name="Kuo A."/>
            <person name="Tritt A."/>
            <person name="Lipzen A."/>
            <person name="He G."/>
            <person name="Yan M."/>
            <person name="Ng V."/>
            <person name="Cullen D."/>
            <person name="Martin F."/>
            <person name="Rosso M.-N."/>
            <person name="Henrissat B."/>
            <person name="Hibbett D."/>
            <person name="Martinez A.T."/>
            <person name="Grigoriev I.V."/>
        </authorList>
    </citation>
    <scope>NUCLEOTIDE SEQUENCE</scope>
    <source>
        <strain evidence="1">AH 44721</strain>
    </source>
</reference>
<keyword evidence="2" id="KW-1185">Reference proteome</keyword>
<evidence type="ECO:0000313" key="2">
    <source>
        <dbReference type="Proteomes" id="UP000724874"/>
    </source>
</evidence>
<dbReference type="OrthoDB" id="2750929at2759"/>
<protein>
    <submittedName>
        <fullName evidence="1">Uncharacterized protein</fullName>
    </submittedName>
</protein>
<dbReference type="AlphaFoldDB" id="A0A9P5NZB1"/>
<accession>A0A9P5NZB1</accession>
<dbReference type="Proteomes" id="UP000724874">
    <property type="component" value="Unassembled WGS sequence"/>
</dbReference>
<dbReference type="EMBL" id="JADNYJ010000006">
    <property type="protein sequence ID" value="KAF8910491.1"/>
    <property type="molecule type" value="Genomic_DNA"/>
</dbReference>
<comment type="caution">
    <text evidence="1">The sequence shown here is derived from an EMBL/GenBank/DDBJ whole genome shotgun (WGS) entry which is preliminary data.</text>
</comment>
<organism evidence="1 2">
    <name type="scientific">Gymnopilus junonius</name>
    <name type="common">Spectacular rustgill mushroom</name>
    <name type="synonym">Gymnopilus spectabilis subsp. junonius</name>
    <dbReference type="NCBI Taxonomy" id="109634"/>
    <lineage>
        <taxon>Eukaryota</taxon>
        <taxon>Fungi</taxon>
        <taxon>Dikarya</taxon>
        <taxon>Basidiomycota</taxon>
        <taxon>Agaricomycotina</taxon>
        <taxon>Agaricomycetes</taxon>
        <taxon>Agaricomycetidae</taxon>
        <taxon>Agaricales</taxon>
        <taxon>Agaricineae</taxon>
        <taxon>Hymenogastraceae</taxon>
        <taxon>Gymnopilus</taxon>
    </lineage>
</organism>
<name>A0A9P5NZB1_GYMJU</name>
<evidence type="ECO:0000313" key="1">
    <source>
        <dbReference type="EMBL" id="KAF8910491.1"/>
    </source>
</evidence>
<gene>
    <name evidence="1" type="ORF">CPB84DRAFT_1222175</name>
</gene>
<proteinExistence type="predicted"/>